<dbReference type="InterPro" id="IPR000629">
    <property type="entry name" value="RNA-helicase_DEAD-box_CS"/>
</dbReference>
<proteinExistence type="inferred from homology"/>
<keyword evidence="1 7" id="KW-0547">Nucleotide-binding</keyword>
<dbReference type="PANTHER" id="PTHR47959:SF1">
    <property type="entry name" value="ATP-DEPENDENT RNA HELICASE DBPA"/>
    <property type="match status" value="1"/>
</dbReference>
<evidence type="ECO:0000256" key="6">
    <source>
        <dbReference type="PROSITE-ProRule" id="PRU00552"/>
    </source>
</evidence>
<keyword evidence="4 7" id="KW-0067">ATP-binding</keyword>
<reference evidence="11" key="1">
    <citation type="submission" date="2023-10" db="EMBL/GenBank/DDBJ databases">
        <title>The first scallop-associated chemosynthetic bacterial symbiont.</title>
        <authorList>
            <person name="Lin Y.-T."/>
            <person name="Sun J."/>
            <person name="Ip J.C.-H."/>
            <person name="He X."/>
            <person name="Gao Z.-M."/>
            <person name="Perez M."/>
            <person name="Xu T."/>
            <person name="Qian P.-Y."/>
            <person name="Qiu J.-W."/>
        </authorList>
    </citation>
    <scope>NUCLEOTIDE SEQUENCE</scope>
    <source>
        <strain evidence="11">Gill1</strain>
    </source>
</reference>
<evidence type="ECO:0000256" key="5">
    <source>
        <dbReference type="ARBA" id="ARBA00038437"/>
    </source>
</evidence>
<dbReference type="SUPFAM" id="SSF52540">
    <property type="entry name" value="P-loop containing nucleoside triphosphate hydrolases"/>
    <property type="match status" value="1"/>
</dbReference>
<dbReference type="InterPro" id="IPR001650">
    <property type="entry name" value="Helicase_C-like"/>
</dbReference>
<dbReference type="CDD" id="cd18787">
    <property type="entry name" value="SF2_C_DEAD"/>
    <property type="match status" value="1"/>
</dbReference>
<dbReference type="PROSITE" id="PS51194">
    <property type="entry name" value="HELICASE_CTER"/>
    <property type="match status" value="1"/>
</dbReference>
<comment type="similarity">
    <text evidence="5 7">Belongs to the DEAD box helicase family.</text>
</comment>
<evidence type="ECO:0000256" key="4">
    <source>
        <dbReference type="ARBA" id="ARBA00022840"/>
    </source>
</evidence>
<dbReference type="EC" id="3.6.4.13" evidence="11"/>
<protein>
    <submittedName>
        <fullName evidence="11">ATP-dependent RNA helicase DbpA</fullName>
        <ecNumber evidence="11">3.6.4.13</ecNumber>
    </submittedName>
</protein>
<dbReference type="SMART" id="SM00487">
    <property type="entry name" value="DEXDc"/>
    <property type="match status" value="1"/>
</dbReference>
<feature type="domain" description="Helicase C-terminal" evidence="9">
    <location>
        <begin position="216"/>
        <end position="390"/>
    </location>
</feature>
<keyword evidence="2 7" id="KW-0378">Hydrolase</keyword>
<dbReference type="Pfam" id="PF03880">
    <property type="entry name" value="DbpA"/>
    <property type="match status" value="1"/>
</dbReference>
<dbReference type="InterPro" id="IPR050079">
    <property type="entry name" value="DEAD_box_RNA_helicase"/>
</dbReference>
<evidence type="ECO:0000259" key="8">
    <source>
        <dbReference type="PROSITE" id="PS51192"/>
    </source>
</evidence>
<feature type="domain" description="Helicase ATP-binding" evidence="8">
    <location>
        <begin position="35"/>
        <end position="206"/>
    </location>
</feature>
<evidence type="ECO:0000256" key="1">
    <source>
        <dbReference type="ARBA" id="ARBA00022741"/>
    </source>
</evidence>
<evidence type="ECO:0000256" key="7">
    <source>
        <dbReference type="RuleBase" id="RU000492"/>
    </source>
</evidence>
<dbReference type="Gene3D" id="3.40.50.300">
    <property type="entry name" value="P-loop containing nucleotide triphosphate hydrolases"/>
    <property type="match status" value="2"/>
</dbReference>
<dbReference type="InterPro" id="IPR005580">
    <property type="entry name" value="DbpA/CsdA_RNA-bd_dom"/>
</dbReference>
<dbReference type="GO" id="GO:0005524">
    <property type="term" value="F:ATP binding"/>
    <property type="evidence" value="ECO:0007669"/>
    <property type="project" value="UniProtKB-KW"/>
</dbReference>
<dbReference type="InterPro" id="IPR011545">
    <property type="entry name" value="DEAD/DEAH_box_helicase_dom"/>
</dbReference>
<dbReference type="InterPro" id="IPR014014">
    <property type="entry name" value="RNA_helicase_DEAD_Q_motif"/>
</dbReference>
<dbReference type="InterPro" id="IPR044742">
    <property type="entry name" value="DEAD/DEAH_RhlB"/>
</dbReference>
<dbReference type="SMART" id="SM00490">
    <property type="entry name" value="HELICc"/>
    <property type="match status" value="1"/>
</dbReference>
<dbReference type="PROSITE" id="PS00039">
    <property type="entry name" value="DEAD_ATP_HELICASE"/>
    <property type="match status" value="1"/>
</dbReference>
<dbReference type="Gene3D" id="3.30.70.330">
    <property type="match status" value="1"/>
</dbReference>
<organism evidence="11">
    <name type="scientific">Catillopecten margaritatus gill symbiont</name>
    <dbReference type="NCBI Taxonomy" id="3083288"/>
    <lineage>
        <taxon>Bacteria</taxon>
        <taxon>Pseudomonadati</taxon>
        <taxon>Pseudomonadota</taxon>
        <taxon>Gammaproteobacteria</taxon>
        <taxon>sulfur-oxidizing symbionts</taxon>
    </lineage>
</organism>
<evidence type="ECO:0000259" key="10">
    <source>
        <dbReference type="PROSITE" id="PS51195"/>
    </source>
</evidence>
<dbReference type="PROSITE" id="PS51192">
    <property type="entry name" value="HELICASE_ATP_BIND_1"/>
    <property type="match status" value="1"/>
</dbReference>
<dbReference type="GO" id="GO:0005829">
    <property type="term" value="C:cytosol"/>
    <property type="evidence" value="ECO:0007669"/>
    <property type="project" value="TreeGrafter"/>
</dbReference>
<dbReference type="Pfam" id="PF00270">
    <property type="entry name" value="DEAD"/>
    <property type="match status" value="1"/>
</dbReference>
<dbReference type="InterPro" id="IPR027417">
    <property type="entry name" value="P-loop_NTPase"/>
</dbReference>
<dbReference type="Pfam" id="PF00271">
    <property type="entry name" value="Helicase_C"/>
    <property type="match status" value="1"/>
</dbReference>
<dbReference type="AlphaFoldDB" id="A0AAU6PH95"/>
<dbReference type="EMBL" id="CP138327">
    <property type="protein sequence ID" value="WXU00420.1"/>
    <property type="molecule type" value="Genomic_DNA"/>
</dbReference>
<evidence type="ECO:0000256" key="3">
    <source>
        <dbReference type="ARBA" id="ARBA00022806"/>
    </source>
</evidence>
<feature type="short sequence motif" description="Q motif" evidence="6">
    <location>
        <begin position="4"/>
        <end position="32"/>
    </location>
</feature>
<dbReference type="InterPro" id="IPR012677">
    <property type="entry name" value="Nucleotide-bd_a/b_plait_sf"/>
</dbReference>
<dbReference type="GO" id="GO:0003676">
    <property type="term" value="F:nucleic acid binding"/>
    <property type="evidence" value="ECO:0007669"/>
    <property type="project" value="InterPro"/>
</dbReference>
<keyword evidence="3 7" id="KW-0347">Helicase</keyword>
<feature type="domain" description="DEAD-box RNA helicase Q" evidence="10">
    <location>
        <begin position="4"/>
        <end position="32"/>
    </location>
</feature>
<dbReference type="CDD" id="cd00268">
    <property type="entry name" value="DEADc"/>
    <property type="match status" value="1"/>
</dbReference>
<dbReference type="InterPro" id="IPR014001">
    <property type="entry name" value="Helicase_ATP-bd"/>
</dbReference>
<dbReference type="GO" id="GO:0003724">
    <property type="term" value="F:RNA helicase activity"/>
    <property type="evidence" value="ECO:0007669"/>
    <property type="project" value="UniProtKB-EC"/>
</dbReference>
<dbReference type="NCBIfam" id="NF008744">
    <property type="entry name" value="PRK11776.1"/>
    <property type="match status" value="1"/>
</dbReference>
<evidence type="ECO:0000259" key="9">
    <source>
        <dbReference type="PROSITE" id="PS51194"/>
    </source>
</evidence>
<accession>A0AAU6PH95</accession>
<sequence>MSDTDFSALNLNPDLLKNLSSLGYESMTPIQALSLPMILSGDDVIGQGKTGSGKTAAFGLGLLQKLDTTSFKAQSMVLCPTRELADQVASELRKLARAVHNIKVLTLCGGTPFGPQIGSLAHGVHIVVGTPGRIEEHLRKGTLKLGNVKTLVLDEADRMLDMGFQDTLDLIIEKVPANRQTLLFSATYPNEIASIADRVMQNPTIVEAPSVAEESTIKQYFHLTNTDDERMKALRLLLAKHKPDSALVFCNTKSDTQEVADELVYYGFYAISIHGDLDQRERDQALIRFSNGSVSVLVATDVAARGLDIDDLDMVVNFNVAHDPEVHTHRIGRTGRAGKHGIACTLYSDRETRKLDLLDIDLVDCTSALPSDSYLDKPIKRPTMTTLKIDGGKKQKLRPGDIVGGLTGKGGIPGDKIGKITVVSHWSYVAVSSELVKTALQKIQNDKLKGRTFRVRILS</sequence>
<dbReference type="GO" id="GO:0016787">
    <property type="term" value="F:hydrolase activity"/>
    <property type="evidence" value="ECO:0007669"/>
    <property type="project" value="UniProtKB-KW"/>
</dbReference>
<evidence type="ECO:0000256" key="2">
    <source>
        <dbReference type="ARBA" id="ARBA00022801"/>
    </source>
</evidence>
<name>A0AAU6PH95_9GAMM</name>
<gene>
    <name evidence="11" type="primary">dbpA</name>
    <name evidence="11" type="ORF">Ctma_1135</name>
</gene>
<dbReference type="PANTHER" id="PTHR47959">
    <property type="entry name" value="ATP-DEPENDENT RNA HELICASE RHLE-RELATED"/>
    <property type="match status" value="1"/>
</dbReference>
<dbReference type="PROSITE" id="PS51195">
    <property type="entry name" value="Q_MOTIF"/>
    <property type="match status" value="1"/>
</dbReference>
<evidence type="ECO:0000313" key="11">
    <source>
        <dbReference type="EMBL" id="WXU00420.1"/>
    </source>
</evidence>